<dbReference type="Pfam" id="PF13472">
    <property type="entry name" value="Lipase_GDSL_2"/>
    <property type="match status" value="1"/>
</dbReference>
<evidence type="ECO:0000259" key="1">
    <source>
        <dbReference type="Pfam" id="PF13472"/>
    </source>
</evidence>
<dbReference type="eggNOG" id="KOG3035">
    <property type="taxonomic scope" value="Eukaryota"/>
</dbReference>
<sequence>MPGLRYDKFILFGDSITQFSNSQQDGFAFQPAIQDLYQRKLDVINRGYSGYNSNHAREILPEILKAELNSAKDNVKLLTIFFGTNDAFQIEDETNKVQSVEVEKYKENLNAMVELALANNIKPVIVGPGIHDCKRVRLFFTDRPTEKAPVTNKRLLDYSNAAKEVAAKHKVAFVDTWNAFREYGGWTEQQLFDATGLGEWEVGTLEHLVPDGVHFSPLAYKILYEKLIEAIDKNYPELNADKLPEKLSYWRDLDPSNYKNLIFNKGDLDN</sequence>
<dbReference type="OMA" id="KMQQFPG"/>
<dbReference type="STRING" id="619300.G3AIA7"/>
<gene>
    <name evidence="2" type="ORF">SPAPADRAFT_59046</name>
</gene>
<dbReference type="SUPFAM" id="SSF52266">
    <property type="entry name" value="SGNH hydrolase"/>
    <property type="match status" value="1"/>
</dbReference>
<dbReference type="AlphaFoldDB" id="G3AIA7"/>
<dbReference type="InParanoid" id="G3AIA7"/>
<dbReference type="Gene3D" id="3.40.50.1110">
    <property type="entry name" value="SGNH hydrolase"/>
    <property type="match status" value="1"/>
</dbReference>
<dbReference type="PANTHER" id="PTHR14209">
    <property type="entry name" value="ISOAMYL ACETATE-HYDROLYZING ESTERASE 1"/>
    <property type="match status" value="1"/>
</dbReference>
<dbReference type="InterPro" id="IPR045136">
    <property type="entry name" value="Iah1-like"/>
</dbReference>
<proteinExistence type="predicted"/>
<evidence type="ECO:0000313" key="2">
    <source>
        <dbReference type="EMBL" id="EGW33676.1"/>
    </source>
</evidence>
<dbReference type="FunCoup" id="G3AIA7">
    <property type="interactions" value="228"/>
</dbReference>
<dbReference type="InterPro" id="IPR036514">
    <property type="entry name" value="SGNH_hydro_sf"/>
</dbReference>
<dbReference type="KEGG" id="spaa:SPAPADRAFT_59046"/>
<feature type="domain" description="SGNH hydrolase-type esterase" evidence="1">
    <location>
        <begin position="11"/>
        <end position="222"/>
    </location>
</feature>
<dbReference type="OrthoDB" id="671439at2759"/>
<dbReference type="GeneID" id="18872739"/>
<dbReference type="HOGENOM" id="CLU_051989_0_0_1"/>
<protein>
    <recommendedName>
        <fullName evidence="1">SGNH hydrolase-type esterase domain-containing protein</fullName>
    </recommendedName>
</protein>
<dbReference type="InterPro" id="IPR013830">
    <property type="entry name" value="SGNH_hydro"/>
</dbReference>
<dbReference type="RefSeq" id="XP_007373260.1">
    <property type="nucleotide sequence ID" value="XM_007373198.1"/>
</dbReference>
<keyword evidence="3" id="KW-1185">Reference proteome</keyword>
<evidence type="ECO:0000313" key="3">
    <source>
        <dbReference type="Proteomes" id="UP000000709"/>
    </source>
</evidence>
<dbReference type="Proteomes" id="UP000000709">
    <property type="component" value="Unassembled WGS sequence"/>
</dbReference>
<dbReference type="PANTHER" id="PTHR14209:SF19">
    <property type="entry name" value="ISOAMYL ACETATE-HYDROLYZING ESTERASE 1 HOMOLOG"/>
    <property type="match status" value="1"/>
</dbReference>
<accession>G3AIA7</accession>
<organism evidence="3">
    <name type="scientific">Spathaspora passalidarum (strain NRRL Y-27907 / 11-Y1)</name>
    <dbReference type="NCBI Taxonomy" id="619300"/>
    <lineage>
        <taxon>Eukaryota</taxon>
        <taxon>Fungi</taxon>
        <taxon>Dikarya</taxon>
        <taxon>Ascomycota</taxon>
        <taxon>Saccharomycotina</taxon>
        <taxon>Pichiomycetes</taxon>
        <taxon>Debaryomycetaceae</taxon>
        <taxon>Spathaspora</taxon>
    </lineage>
</organism>
<name>G3AIA7_SPAPN</name>
<dbReference type="CDD" id="cd01838">
    <property type="entry name" value="Isoamyl_acetate_hydrolase_like"/>
    <property type="match status" value="1"/>
</dbReference>
<dbReference type="EMBL" id="GL996500">
    <property type="protein sequence ID" value="EGW33676.1"/>
    <property type="molecule type" value="Genomic_DNA"/>
</dbReference>
<reference evidence="2 3" key="1">
    <citation type="journal article" date="2011" name="Proc. Natl. Acad. Sci. U.S.A.">
        <title>Comparative genomics of xylose-fermenting fungi for enhanced biofuel production.</title>
        <authorList>
            <person name="Wohlbach D.J."/>
            <person name="Kuo A."/>
            <person name="Sato T.K."/>
            <person name="Potts K.M."/>
            <person name="Salamov A.A."/>
            <person name="LaButti K.M."/>
            <person name="Sun H."/>
            <person name="Clum A."/>
            <person name="Pangilinan J.L."/>
            <person name="Lindquist E.A."/>
            <person name="Lucas S."/>
            <person name="Lapidus A."/>
            <person name="Jin M."/>
            <person name="Gunawan C."/>
            <person name="Balan V."/>
            <person name="Dale B.E."/>
            <person name="Jeffries T.W."/>
            <person name="Zinkel R."/>
            <person name="Barry K.W."/>
            <person name="Grigoriev I.V."/>
            <person name="Gasch A.P."/>
        </authorList>
    </citation>
    <scope>NUCLEOTIDE SEQUENCE [LARGE SCALE GENOMIC DNA]</scope>
    <source>
        <strain evidence="3">NRRL Y-27907 / 11-Y1</strain>
    </source>
</reference>